<dbReference type="InParanoid" id="A0A218YTK0"/>
<feature type="compositionally biased region" description="Basic and acidic residues" evidence="1">
    <location>
        <begin position="229"/>
        <end position="238"/>
    </location>
</feature>
<protein>
    <submittedName>
        <fullName evidence="2">Uncharacterized protein</fullName>
    </submittedName>
</protein>
<dbReference type="Proteomes" id="UP000242519">
    <property type="component" value="Unassembled WGS sequence"/>
</dbReference>
<comment type="caution">
    <text evidence="2">The sequence shown here is derived from an EMBL/GenBank/DDBJ whole genome shotgun (WGS) entry which is preliminary data.</text>
</comment>
<proteinExistence type="predicted"/>
<dbReference type="AlphaFoldDB" id="A0A218YTK0"/>
<feature type="compositionally biased region" description="Polar residues" evidence="1">
    <location>
        <begin position="1"/>
        <end position="12"/>
    </location>
</feature>
<gene>
    <name evidence="2" type="ORF">B2J93_2308</name>
</gene>
<organism evidence="2 3">
    <name type="scientific">Diplocarpon coronariae</name>
    <dbReference type="NCBI Taxonomy" id="2795749"/>
    <lineage>
        <taxon>Eukaryota</taxon>
        <taxon>Fungi</taxon>
        <taxon>Dikarya</taxon>
        <taxon>Ascomycota</taxon>
        <taxon>Pezizomycotina</taxon>
        <taxon>Leotiomycetes</taxon>
        <taxon>Helotiales</taxon>
        <taxon>Drepanopezizaceae</taxon>
        <taxon>Diplocarpon</taxon>
    </lineage>
</organism>
<dbReference type="STRING" id="503106.A0A218YTK0"/>
<name>A0A218YTK0_9HELO</name>
<feature type="region of interest" description="Disordered" evidence="1">
    <location>
        <begin position="151"/>
        <end position="181"/>
    </location>
</feature>
<feature type="region of interest" description="Disordered" evidence="1">
    <location>
        <begin position="201"/>
        <end position="286"/>
    </location>
</feature>
<feature type="compositionally biased region" description="Basic and acidic residues" evidence="1">
    <location>
        <begin position="161"/>
        <end position="181"/>
    </location>
</feature>
<evidence type="ECO:0000313" key="2">
    <source>
        <dbReference type="EMBL" id="OWO98346.1"/>
    </source>
</evidence>
<dbReference type="OrthoDB" id="5343576at2759"/>
<evidence type="ECO:0000313" key="3">
    <source>
        <dbReference type="Proteomes" id="UP000242519"/>
    </source>
</evidence>
<evidence type="ECO:0000256" key="1">
    <source>
        <dbReference type="SAM" id="MobiDB-lite"/>
    </source>
</evidence>
<feature type="region of interest" description="Disordered" evidence="1">
    <location>
        <begin position="1"/>
        <end position="30"/>
    </location>
</feature>
<accession>A0A218YTK0</accession>
<sequence>MDPRQSQTSGSQELDRPLTPSDVRDLTRHQSGDPICAALCAENMNSPPPSATGSAAKCPIRYMNQHSPEEIAQYFESHKHEIPRSHEVCVKRYQRNEDDIRKLDAKYGNLVSMIQGLGQKHQPMLPTKEEEEALELERTSNQRVENWAHAISADGVEPEEHEAAPEKEEDDRESRFDRPLKEIRVGESPSRPWGISVPIFEPPEGQRPVSPPPAPVSAERTPRPMGKCPFERGTRMVENKSTPPSPQERPAGKCPFPHAAATDGTKEATVPPLPQASKPQAAPNYQPQPIFIQSSEVLKSGGLPPMTFTGPVFIGYPIEQAITFMQQYKDVP</sequence>
<reference evidence="2 3" key="1">
    <citation type="submission" date="2017-04" db="EMBL/GenBank/DDBJ databases">
        <title>Draft genome sequence of Marssonina coronaria NL1: causal agent of apple blotch.</title>
        <authorList>
            <person name="Cheng Q."/>
        </authorList>
    </citation>
    <scope>NUCLEOTIDE SEQUENCE [LARGE SCALE GENOMIC DNA]</scope>
    <source>
        <strain evidence="2 3">NL1</strain>
    </source>
</reference>
<keyword evidence="3" id="KW-1185">Reference proteome</keyword>
<dbReference type="EMBL" id="MZNU01000401">
    <property type="protein sequence ID" value="OWO98346.1"/>
    <property type="molecule type" value="Genomic_DNA"/>
</dbReference>